<dbReference type="AlphaFoldDB" id="A0A813R9C7"/>
<dbReference type="SUPFAM" id="SSF52540">
    <property type="entry name" value="P-loop containing nucleoside triphosphate hydrolases"/>
    <property type="match status" value="1"/>
</dbReference>
<evidence type="ECO:0000259" key="4">
    <source>
        <dbReference type="PROSITE" id="PS51883"/>
    </source>
</evidence>
<feature type="domain" description="Obg" evidence="4">
    <location>
        <begin position="21"/>
        <end position="156"/>
    </location>
</feature>
<dbReference type="EMBL" id="CAJOAZ010000275">
    <property type="protein sequence ID" value="CAF3599786.1"/>
    <property type="molecule type" value="Genomic_DNA"/>
</dbReference>
<feature type="domain" description="OBG-type G" evidence="3">
    <location>
        <begin position="157"/>
        <end position="353"/>
    </location>
</feature>
<dbReference type="PANTHER" id="PTHR11702">
    <property type="entry name" value="DEVELOPMENTALLY REGULATED GTP-BINDING PROTEIN-RELATED"/>
    <property type="match status" value="1"/>
</dbReference>
<dbReference type="PANTHER" id="PTHR11702:SF43">
    <property type="entry name" value="GTP-BINDING PROTEIN 10"/>
    <property type="match status" value="1"/>
</dbReference>
<keyword evidence="2" id="KW-0342">GTP-binding</keyword>
<dbReference type="GO" id="GO:0005525">
    <property type="term" value="F:GTP binding"/>
    <property type="evidence" value="ECO:0007669"/>
    <property type="project" value="UniProtKB-KW"/>
</dbReference>
<dbReference type="GO" id="GO:0003924">
    <property type="term" value="F:GTPase activity"/>
    <property type="evidence" value="ECO:0007669"/>
    <property type="project" value="InterPro"/>
</dbReference>
<name>A0A813R9C7_9BILA</name>
<reference evidence="5" key="1">
    <citation type="submission" date="2021-02" db="EMBL/GenBank/DDBJ databases">
        <authorList>
            <person name="Nowell W R."/>
        </authorList>
    </citation>
    <scope>NUCLEOTIDE SEQUENCE</scope>
</reference>
<dbReference type="Pfam" id="PF01018">
    <property type="entry name" value="GTP1_OBG"/>
    <property type="match status" value="1"/>
</dbReference>
<organism evidence="5 7">
    <name type="scientific">Adineta steineri</name>
    <dbReference type="NCBI Taxonomy" id="433720"/>
    <lineage>
        <taxon>Eukaryota</taxon>
        <taxon>Metazoa</taxon>
        <taxon>Spiralia</taxon>
        <taxon>Gnathifera</taxon>
        <taxon>Rotifera</taxon>
        <taxon>Eurotatoria</taxon>
        <taxon>Bdelloidea</taxon>
        <taxon>Adinetida</taxon>
        <taxon>Adinetidae</taxon>
        <taxon>Adineta</taxon>
    </lineage>
</organism>
<evidence type="ECO:0000259" key="3">
    <source>
        <dbReference type="PROSITE" id="PS51710"/>
    </source>
</evidence>
<dbReference type="InterPro" id="IPR036726">
    <property type="entry name" value="GTP1_OBG_dom_sf"/>
</dbReference>
<proteinExistence type="predicted"/>
<accession>A0A813R9C7</accession>
<dbReference type="InterPro" id="IPR045086">
    <property type="entry name" value="OBG_GTPase"/>
</dbReference>
<dbReference type="PROSITE" id="PS51883">
    <property type="entry name" value="OBG"/>
    <property type="match status" value="1"/>
</dbReference>
<dbReference type="GO" id="GO:0005739">
    <property type="term" value="C:mitochondrion"/>
    <property type="evidence" value="ECO:0007669"/>
    <property type="project" value="TreeGrafter"/>
</dbReference>
<protein>
    <recommendedName>
        <fullName evidence="8">GTP-binding protein 10</fullName>
    </recommendedName>
</protein>
<dbReference type="Proteomes" id="UP000663845">
    <property type="component" value="Unassembled WGS sequence"/>
</dbReference>
<dbReference type="SUPFAM" id="SSF82051">
    <property type="entry name" value="Obg GTP-binding protein N-terminal domain"/>
    <property type="match status" value="1"/>
</dbReference>
<dbReference type="Proteomes" id="UP000663844">
    <property type="component" value="Unassembled WGS sequence"/>
</dbReference>
<dbReference type="InterPro" id="IPR006169">
    <property type="entry name" value="GTP1_OBG_dom"/>
</dbReference>
<dbReference type="Pfam" id="PF01926">
    <property type="entry name" value="MMR_HSR1"/>
    <property type="match status" value="1"/>
</dbReference>
<evidence type="ECO:0000256" key="1">
    <source>
        <dbReference type="ARBA" id="ARBA00022741"/>
    </source>
</evidence>
<evidence type="ECO:0000313" key="5">
    <source>
        <dbReference type="EMBL" id="CAF0778692.1"/>
    </source>
</evidence>
<dbReference type="PROSITE" id="PS51710">
    <property type="entry name" value="G_OBG"/>
    <property type="match status" value="1"/>
</dbReference>
<keyword evidence="1" id="KW-0547">Nucleotide-binding</keyword>
<evidence type="ECO:0000256" key="2">
    <source>
        <dbReference type="ARBA" id="ARBA00023134"/>
    </source>
</evidence>
<dbReference type="EMBL" id="CAJNOG010000022">
    <property type="protein sequence ID" value="CAF0778692.1"/>
    <property type="molecule type" value="Genomic_DNA"/>
</dbReference>
<dbReference type="InterPro" id="IPR031167">
    <property type="entry name" value="G_OBG"/>
</dbReference>
<dbReference type="InterPro" id="IPR006073">
    <property type="entry name" value="GTP-bd"/>
</dbReference>
<dbReference type="Gene3D" id="2.70.210.12">
    <property type="entry name" value="GTP1/OBG domain"/>
    <property type="match status" value="1"/>
</dbReference>
<evidence type="ECO:0000313" key="7">
    <source>
        <dbReference type="Proteomes" id="UP000663845"/>
    </source>
</evidence>
<evidence type="ECO:0000313" key="6">
    <source>
        <dbReference type="EMBL" id="CAF3599786.1"/>
    </source>
</evidence>
<dbReference type="CDD" id="cd01898">
    <property type="entry name" value="Obg"/>
    <property type="match status" value="1"/>
</dbReference>
<dbReference type="PRINTS" id="PR00326">
    <property type="entry name" value="GTP1OBG"/>
</dbReference>
<dbReference type="Gene3D" id="3.40.50.300">
    <property type="entry name" value="P-loop containing nucleotide triphosphate hydrolases"/>
    <property type="match status" value="1"/>
</dbReference>
<gene>
    <name evidence="5" type="ORF">JYZ213_LOCUS4044</name>
    <name evidence="6" type="ORF">OXD698_LOCUS6352</name>
</gene>
<evidence type="ECO:0008006" key="8">
    <source>
        <dbReference type="Google" id="ProtNLM"/>
    </source>
</evidence>
<dbReference type="InterPro" id="IPR027417">
    <property type="entry name" value="P-loop_NTPase"/>
</dbReference>
<comment type="caution">
    <text evidence="5">The sequence shown here is derived from an EMBL/GenBank/DDBJ whole genome shotgun (WGS) entry which is preliminary data.</text>
</comment>
<sequence length="369" mass="41552">MFLTRCLYKITEQELGRHLNLPFIDKLRVYVRGGRGGTGLKKYGGIGGQGGNVLVRGKRHLTLKNVYEKNLAKRYLAPDGENSQKMRLNAISGENLTIHVPLGIQILRDNGELIDEINDIDDECIVAHGGEGGNYKTFFQGQPGETAMVNFDLKLLADVGFVGYPNAGKSTLLSMLSRTQPAISPVPFTTLHPQIGTVVFDDGRSFSIADLPGLIEGSHIKMGLGSRFLKHTLRSKILLFVIDINGFQLEIRSPLRSAFDSIVFLTKELELYEPSLLHKPAILAINKIDQLDDKTKLNEFYYSLNNYKEILKNDYEEKWCPKNFFHFEHIVEIAGKYGTNCDHLCSLLRRSLDEHSDRNNTKIKFSSSF</sequence>
<dbReference type="GO" id="GO:0042254">
    <property type="term" value="P:ribosome biogenesis"/>
    <property type="evidence" value="ECO:0007669"/>
    <property type="project" value="UniProtKB-UniRule"/>
</dbReference>